<dbReference type="PANTHER" id="PTHR47773">
    <property type="entry name" value="SI:DKEY-9I5.2-RELATED"/>
    <property type="match status" value="1"/>
</dbReference>
<accession>A0ABY7EXM6</accession>
<proteinExistence type="predicted"/>
<sequence length="209" mass="23830">ELVGVQYLYDQTGQELLSIAKTREQLEEDEDQQEEDSHEDEGFVEMPLVTPPAETALLPPPEETAPRPPPETAPMPILHIPSEAEHRQMTMDTVEGFEPPEDTNTPSSNVHVTPSLEDSNTTDQSSDVLGPDNKPGYDKVLNFAKFLVELRDERDLCDNKVQQLIYLWEQLSRFEKKRTNFPRRYTKKQWSGKFGGRRKHVAPGVESIT</sequence>
<organism evidence="2 3">
    <name type="scientific">Mya arenaria</name>
    <name type="common">Soft-shell clam</name>
    <dbReference type="NCBI Taxonomy" id="6604"/>
    <lineage>
        <taxon>Eukaryota</taxon>
        <taxon>Metazoa</taxon>
        <taxon>Spiralia</taxon>
        <taxon>Lophotrochozoa</taxon>
        <taxon>Mollusca</taxon>
        <taxon>Bivalvia</taxon>
        <taxon>Autobranchia</taxon>
        <taxon>Heteroconchia</taxon>
        <taxon>Euheterodonta</taxon>
        <taxon>Imparidentia</taxon>
        <taxon>Neoheterodontei</taxon>
        <taxon>Myida</taxon>
        <taxon>Myoidea</taxon>
        <taxon>Myidae</taxon>
        <taxon>Mya</taxon>
    </lineage>
</organism>
<evidence type="ECO:0000256" key="1">
    <source>
        <dbReference type="SAM" id="MobiDB-lite"/>
    </source>
</evidence>
<feature type="non-terminal residue" evidence="2">
    <location>
        <position position="209"/>
    </location>
</feature>
<feature type="compositionally biased region" description="Polar residues" evidence="1">
    <location>
        <begin position="102"/>
        <end position="127"/>
    </location>
</feature>
<evidence type="ECO:0000313" key="3">
    <source>
        <dbReference type="Proteomes" id="UP001164746"/>
    </source>
</evidence>
<feature type="compositionally biased region" description="Low complexity" evidence="1">
    <location>
        <begin position="47"/>
        <end position="57"/>
    </location>
</feature>
<feature type="compositionally biased region" description="Acidic residues" evidence="1">
    <location>
        <begin position="26"/>
        <end position="43"/>
    </location>
</feature>
<feature type="region of interest" description="Disordered" evidence="1">
    <location>
        <begin position="22"/>
        <end position="77"/>
    </location>
</feature>
<dbReference type="PANTHER" id="PTHR47773:SF1">
    <property type="entry name" value="C2H2-TYPE DOMAIN-CONTAINING PROTEIN"/>
    <property type="match status" value="1"/>
</dbReference>
<keyword evidence="3" id="KW-1185">Reference proteome</keyword>
<feature type="compositionally biased region" description="Pro residues" evidence="1">
    <location>
        <begin position="58"/>
        <end position="73"/>
    </location>
</feature>
<gene>
    <name evidence="2" type="ORF">MAR_004730</name>
</gene>
<evidence type="ECO:0000313" key="2">
    <source>
        <dbReference type="EMBL" id="WAR14625.1"/>
    </source>
</evidence>
<feature type="region of interest" description="Disordered" evidence="1">
    <location>
        <begin position="95"/>
        <end position="134"/>
    </location>
</feature>
<protein>
    <submittedName>
        <fullName evidence="2">Uncharacterized protein</fullName>
    </submittedName>
</protein>
<dbReference type="EMBL" id="CP111020">
    <property type="protein sequence ID" value="WAR14625.1"/>
    <property type="molecule type" value="Genomic_DNA"/>
</dbReference>
<dbReference type="Proteomes" id="UP001164746">
    <property type="component" value="Chromosome 9"/>
</dbReference>
<reference evidence="2" key="1">
    <citation type="submission" date="2022-11" db="EMBL/GenBank/DDBJ databases">
        <title>Centuries of genome instability and evolution in soft-shell clam transmissible cancer (bioRxiv).</title>
        <authorList>
            <person name="Hart S.F.M."/>
            <person name="Yonemitsu M.A."/>
            <person name="Giersch R.M."/>
            <person name="Beal B.F."/>
            <person name="Arriagada G."/>
            <person name="Davis B.W."/>
            <person name="Ostrander E.A."/>
            <person name="Goff S.P."/>
            <person name="Metzger M.J."/>
        </authorList>
    </citation>
    <scope>NUCLEOTIDE SEQUENCE</scope>
    <source>
        <strain evidence="2">MELC-2E11</strain>
        <tissue evidence="2">Siphon/mantle</tissue>
    </source>
</reference>
<name>A0ABY7EXM6_MYAAR</name>